<feature type="region of interest" description="Disordered" evidence="2">
    <location>
        <begin position="234"/>
        <end position="301"/>
    </location>
</feature>
<reference evidence="4" key="1">
    <citation type="submission" date="2021-01" db="EMBL/GenBank/DDBJ databases">
        <authorList>
            <person name="Corre E."/>
            <person name="Pelletier E."/>
            <person name="Niang G."/>
            <person name="Scheremetjew M."/>
            <person name="Finn R."/>
            <person name="Kale V."/>
            <person name="Holt S."/>
            <person name="Cochrane G."/>
            <person name="Meng A."/>
            <person name="Brown T."/>
            <person name="Cohen L."/>
        </authorList>
    </citation>
    <scope>NUCLEOTIDE SEQUENCE</scope>
    <source>
        <strain evidence="4">CCMP645</strain>
    </source>
</reference>
<dbReference type="Pfam" id="PF10159">
    <property type="entry name" value="MMtag"/>
    <property type="match status" value="1"/>
</dbReference>
<dbReference type="InterPro" id="IPR019315">
    <property type="entry name" value="MMTA2_N"/>
</dbReference>
<evidence type="ECO:0000313" key="4">
    <source>
        <dbReference type="EMBL" id="CAE0776679.1"/>
    </source>
</evidence>
<evidence type="ECO:0000259" key="3">
    <source>
        <dbReference type="Pfam" id="PF10159"/>
    </source>
</evidence>
<feature type="region of interest" description="Disordered" evidence="2">
    <location>
        <begin position="166"/>
        <end position="216"/>
    </location>
</feature>
<protein>
    <recommendedName>
        <fullName evidence="3">Multiple myeloma tumor-associated protein 2-like N-terminal domain-containing protein</fullName>
    </recommendedName>
</protein>
<dbReference type="InterPro" id="IPR039207">
    <property type="entry name" value="MMTAG2-like"/>
</dbReference>
<evidence type="ECO:0000256" key="1">
    <source>
        <dbReference type="SAM" id="Coils"/>
    </source>
</evidence>
<feature type="compositionally biased region" description="Low complexity" evidence="2">
    <location>
        <begin position="172"/>
        <end position="187"/>
    </location>
</feature>
<dbReference type="EMBL" id="HBIZ01045822">
    <property type="protein sequence ID" value="CAE0776679.1"/>
    <property type="molecule type" value="Transcribed_RNA"/>
</dbReference>
<accession>A0A7S4BTU6</accession>
<feature type="compositionally biased region" description="Polar residues" evidence="2">
    <location>
        <begin position="287"/>
        <end position="301"/>
    </location>
</feature>
<name>A0A7S4BTU6_CHRCT</name>
<feature type="coiled-coil region" evidence="1">
    <location>
        <begin position="56"/>
        <end position="83"/>
    </location>
</feature>
<keyword evidence="1" id="KW-0175">Coiled coil</keyword>
<sequence length="301" mass="32447">MGGGRETMRGGTRGGKDQFSWEEVRQDKHRENYLGSSLHAAQGRWQKGKDLTWYAKARKEDSLESLREERQRARQMEEDMIRARLGLAPQTRQLGGKATLDKHEVQKLLQRGGADPNGAEAASSEAQGDARFNAERGSGIGAVGAFGSARRAELAAVRAVSKLAPEDRLEGAAAQPATATTATWAPAPRRESAPDVAPEAVGAGTDSSDSEKQALRRLPSPLICIPGVPAWVPHTRGAREEKRGNSGRASRTSTSATRRRRKRKRRRRGRETMRAVAANGRRGCGTIVTNGSNVATASPPA</sequence>
<gene>
    <name evidence="4" type="ORF">PCAR00345_LOCUS29318</name>
</gene>
<feature type="region of interest" description="Disordered" evidence="2">
    <location>
        <begin position="92"/>
        <end position="131"/>
    </location>
</feature>
<evidence type="ECO:0000256" key="2">
    <source>
        <dbReference type="SAM" id="MobiDB-lite"/>
    </source>
</evidence>
<feature type="region of interest" description="Disordered" evidence="2">
    <location>
        <begin position="1"/>
        <end position="21"/>
    </location>
</feature>
<organism evidence="4">
    <name type="scientific">Chrysotila carterae</name>
    <name type="common">Marine alga</name>
    <name type="synonym">Syracosphaera carterae</name>
    <dbReference type="NCBI Taxonomy" id="13221"/>
    <lineage>
        <taxon>Eukaryota</taxon>
        <taxon>Haptista</taxon>
        <taxon>Haptophyta</taxon>
        <taxon>Prymnesiophyceae</taxon>
        <taxon>Isochrysidales</taxon>
        <taxon>Isochrysidaceae</taxon>
        <taxon>Chrysotila</taxon>
    </lineage>
</organism>
<proteinExistence type="predicted"/>
<feature type="compositionally biased region" description="Low complexity" evidence="2">
    <location>
        <begin position="246"/>
        <end position="256"/>
    </location>
</feature>
<feature type="domain" description="Multiple myeloma tumor-associated protein 2-like N-terminal" evidence="3">
    <location>
        <begin position="11"/>
        <end position="86"/>
    </location>
</feature>
<feature type="compositionally biased region" description="Basic residues" evidence="2">
    <location>
        <begin position="257"/>
        <end position="269"/>
    </location>
</feature>
<dbReference type="AlphaFoldDB" id="A0A7S4BTU6"/>
<dbReference type="PANTHER" id="PTHR14580">
    <property type="entry name" value="MULTIPLE MYELOMA TUMOR-ASSOCIATED PROTEIN 2 FAMILY MEMBER"/>
    <property type="match status" value="1"/>
</dbReference>
<dbReference type="PANTHER" id="PTHR14580:SF0">
    <property type="entry name" value="MULTIPLE MYELOMA TUMOR-ASSOCIATED PROTEIN 2"/>
    <property type="match status" value="1"/>
</dbReference>